<dbReference type="GO" id="GO:0007018">
    <property type="term" value="P:microtubule-based movement"/>
    <property type="evidence" value="ECO:0007669"/>
    <property type="project" value="InterPro"/>
</dbReference>
<proteinExistence type="inferred from homology"/>
<evidence type="ECO:0000313" key="6">
    <source>
        <dbReference type="EnsemblPlants" id="Pp3c9_8640V3.1"/>
    </source>
</evidence>
<dbReference type="EnsemblPlants" id="Pp3c9_8640V3.1">
    <property type="protein sequence ID" value="Pp3c9_8640V3.1"/>
    <property type="gene ID" value="Pp3c9_8640"/>
</dbReference>
<sequence>MQLFVSSTKFSAMGAGFDSTIDIYLRVRPISSGAKAVLELNQEEGRVTWTIPRHVSLGLANHQREHFTFKFTGLFDMESKQDEVFQKVAHKVVIGSLDGYNGTIFAYGQTGSGKTYTITGGSERYVDRGIIPRTISLIFSEIAERSEYAYTLHFSYMEVYNETGYDLLNPDHETKALEDLPKDFILANEPIIANYQFANAFRVATNPDVHFLQNPAGLGRNQLNPMHIRKSLQTRVLRFVMIATVTIAQDQLPETISTCRFAQRVAMISNQVTLNEEVDPNLLIKRLKQQIGDLKGEIALLRGENENRPPLSASEIENVRSRVIGFLSDKGVDTDLHCGGSMMHIHAAFQILKEMLKHGETQTIKSVQDDNGSQVSSESTVVKTLQVKVSDLQYQLQQRDNEIQILVAFIRKREAAARNTVRSASVQSLTDRPPSTSCRGSRTEEKGGEMKRSQLLAEKNVTPRPSKSADFHQPKSTELDVDLGVAKLPVTSGREMDKDKAFELFSKGNDKMEAIEENKSLLIAMCANAKALGEKVNRARDRTYKEGFSELRDIKKEIEHLHKLLEHNGAQLQADFEVYWSAMTAAPASTETSRKAPIIPRLQISSAIGPQHQANQSSSAEYKPLFPFSSNSLSARGSHCSPLSVSDPRSGSRGGNDLRALALASSKEHSKYVKSPSSSGAGQVLNNLDNLLQPIRRQQLKESVNTAGLQKVPLTGNAAADADIIAFYKARSGVLKKVSS</sequence>
<dbReference type="InterPro" id="IPR056524">
    <property type="entry name" value="KIF6/9_C"/>
</dbReference>
<keyword evidence="1 2" id="KW-0505">Motor protein</keyword>
<evidence type="ECO:0000259" key="4">
    <source>
        <dbReference type="PROSITE" id="PS50067"/>
    </source>
</evidence>
<dbReference type="Gene3D" id="3.40.850.10">
    <property type="entry name" value="Kinesin motor domain"/>
    <property type="match status" value="2"/>
</dbReference>
<dbReference type="InterPro" id="IPR001752">
    <property type="entry name" value="Kinesin_motor_dom"/>
</dbReference>
<dbReference type="GO" id="GO:0008017">
    <property type="term" value="F:microtubule binding"/>
    <property type="evidence" value="ECO:0007669"/>
    <property type="project" value="InterPro"/>
</dbReference>
<gene>
    <name evidence="5" type="ORF">PHYPA_012466</name>
</gene>
<feature type="compositionally biased region" description="Polar residues" evidence="3">
    <location>
        <begin position="634"/>
        <end position="649"/>
    </location>
</feature>
<dbReference type="SUPFAM" id="SSF52540">
    <property type="entry name" value="P-loop containing nucleoside triphosphate hydrolases"/>
    <property type="match status" value="1"/>
</dbReference>
<evidence type="ECO:0000256" key="1">
    <source>
        <dbReference type="ARBA" id="ARBA00023175"/>
    </source>
</evidence>
<evidence type="ECO:0000256" key="3">
    <source>
        <dbReference type="SAM" id="MobiDB-lite"/>
    </source>
</evidence>
<dbReference type="InterPro" id="IPR036961">
    <property type="entry name" value="Kinesin_motor_dom_sf"/>
</dbReference>
<accession>A0A2K1K2J2</accession>
<comment type="similarity">
    <text evidence="2">Belongs to the TRAFAC class myosin-kinesin ATPase superfamily. Kinesin family.</text>
</comment>
<dbReference type="Pfam" id="PF23735">
    <property type="entry name" value="KIF9"/>
    <property type="match status" value="1"/>
</dbReference>
<dbReference type="PANTHER" id="PTHR47968">
    <property type="entry name" value="CENTROMERE PROTEIN E"/>
    <property type="match status" value="1"/>
</dbReference>
<reference evidence="6" key="3">
    <citation type="submission" date="2020-12" db="UniProtKB">
        <authorList>
            <consortium name="EnsemblPlants"/>
        </authorList>
    </citation>
    <scope>IDENTIFICATION</scope>
</reference>
<keyword evidence="7" id="KW-1185">Reference proteome</keyword>
<dbReference type="PROSITE" id="PS50067">
    <property type="entry name" value="KINESIN_MOTOR_2"/>
    <property type="match status" value="1"/>
</dbReference>
<evidence type="ECO:0000313" key="5">
    <source>
        <dbReference type="EMBL" id="PNR47993.1"/>
    </source>
</evidence>
<evidence type="ECO:0000256" key="2">
    <source>
        <dbReference type="PROSITE-ProRule" id="PRU00283"/>
    </source>
</evidence>
<keyword evidence="2" id="KW-0067">ATP-binding</keyword>
<dbReference type="SMART" id="SM00129">
    <property type="entry name" value="KISc"/>
    <property type="match status" value="1"/>
</dbReference>
<feature type="compositionally biased region" description="Basic and acidic residues" evidence="3">
    <location>
        <begin position="441"/>
        <end position="452"/>
    </location>
</feature>
<feature type="domain" description="Kinesin motor" evidence="4">
    <location>
        <begin position="20"/>
        <end position="179"/>
    </location>
</feature>
<evidence type="ECO:0000313" key="7">
    <source>
        <dbReference type="Proteomes" id="UP000006727"/>
    </source>
</evidence>
<dbReference type="InterPro" id="IPR027417">
    <property type="entry name" value="P-loop_NTPase"/>
</dbReference>
<dbReference type="Pfam" id="PF00225">
    <property type="entry name" value="Kinesin"/>
    <property type="match status" value="1"/>
</dbReference>
<feature type="compositionally biased region" description="Polar residues" evidence="3">
    <location>
        <begin position="420"/>
        <end position="440"/>
    </location>
</feature>
<dbReference type="InterPro" id="IPR027640">
    <property type="entry name" value="Kinesin-like_fam"/>
</dbReference>
<dbReference type="Proteomes" id="UP000006727">
    <property type="component" value="Chromosome 9"/>
</dbReference>
<dbReference type="AlphaFoldDB" id="A0A2K1K2J2"/>
<feature type="region of interest" description="Disordered" evidence="3">
    <location>
        <begin position="420"/>
        <end position="475"/>
    </location>
</feature>
<name>A0A2K1K2J2_PHYPA</name>
<reference evidence="5 7" key="2">
    <citation type="journal article" date="2018" name="Plant J.">
        <title>The Physcomitrella patens chromosome-scale assembly reveals moss genome structure and evolution.</title>
        <authorList>
            <person name="Lang D."/>
            <person name="Ullrich K.K."/>
            <person name="Murat F."/>
            <person name="Fuchs J."/>
            <person name="Jenkins J."/>
            <person name="Haas F.B."/>
            <person name="Piednoel M."/>
            <person name="Gundlach H."/>
            <person name="Van Bel M."/>
            <person name="Meyberg R."/>
            <person name="Vives C."/>
            <person name="Morata J."/>
            <person name="Symeonidi A."/>
            <person name="Hiss M."/>
            <person name="Muchero W."/>
            <person name="Kamisugi Y."/>
            <person name="Saleh O."/>
            <person name="Blanc G."/>
            <person name="Decker E.L."/>
            <person name="van Gessel N."/>
            <person name="Grimwood J."/>
            <person name="Hayes R.D."/>
            <person name="Graham S.W."/>
            <person name="Gunter L.E."/>
            <person name="McDaniel S.F."/>
            <person name="Hoernstein S.N.W."/>
            <person name="Larsson A."/>
            <person name="Li F.W."/>
            <person name="Perroud P.F."/>
            <person name="Phillips J."/>
            <person name="Ranjan P."/>
            <person name="Rokshar D.S."/>
            <person name="Rothfels C.J."/>
            <person name="Schneider L."/>
            <person name="Shu S."/>
            <person name="Stevenson D.W."/>
            <person name="Thummler F."/>
            <person name="Tillich M."/>
            <person name="Villarreal Aguilar J.C."/>
            <person name="Widiez T."/>
            <person name="Wong G.K."/>
            <person name="Wymore A."/>
            <person name="Zhang Y."/>
            <person name="Zimmer A.D."/>
            <person name="Quatrano R.S."/>
            <person name="Mayer K.F.X."/>
            <person name="Goodstein D."/>
            <person name="Casacuberta J.M."/>
            <person name="Vandepoele K."/>
            <person name="Reski R."/>
            <person name="Cuming A.C."/>
            <person name="Tuskan G.A."/>
            <person name="Maumus F."/>
            <person name="Salse J."/>
            <person name="Schmutz J."/>
            <person name="Rensing S.A."/>
        </authorList>
    </citation>
    <scope>NUCLEOTIDE SEQUENCE [LARGE SCALE GENOMIC DNA]</scope>
    <source>
        <strain evidence="6 7">cv. Gransden 2004</strain>
    </source>
</reference>
<dbReference type="GO" id="GO:0005524">
    <property type="term" value="F:ATP binding"/>
    <property type="evidence" value="ECO:0007669"/>
    <property type="project" value="UniProtKB-UniRule"/>
</dbReference>
<dbReference type="GO" id="GO:0003777">
    <property type="term" value="F:microtubule motor activity"/>
    <property type="evidence" value="ECO:0007669"/>
    <property type="project" value="InterPro"/>
</dbReference>
<reference evidence="5 7" key="1">
    <citation type="journal article" date="2008" name="Science">
        <title>The Physcomitrella genome reveals evolutionary insights into the conquest of land by plants.</title>
        <authorList>
            <person name="Rensing S."/>
            <person name="Lang D."/>
            <person name="Zimmer A."/>
            <person name="Terry A."/>
            <person name="Salamov A."/>
            <person name="Shapiro H."/>
            <person name="Nishiyama T."/>
            <person name="Perroud P.-F."/>
            <person name="Lindquist E."/>
            <person name="Kamisugi Y."/>
            <person name="Tanahashi T."/>
            <person name="Sakakibara K."/>
            <person name="Fujita T."/>
            <person name="Oishi K."/>
            <person name="Shin-I T."/>
            <person name="Kuroki Y."/>
            <person name="Toyoda A."/>
            <person name="Suzuki Y."/>
            <person name="Hashimoto A."/>
            <person name="Yamaguchi K."/>
            <person name="Sugano A."/>
            <person name="Kohara Y."/>
            <person name="Fujiyama A."/>
            <person name="Anterola A."/>
            <person name="Aoki S."/>
            <person name="Ashton N."/>
            <person name="Barbazuk W.B."/>
            <person name="Barker E."/>
            <person name="Bennetzen J."/>
            <person name="Bezanilla M."/>
            <person name="Blankenship R."/>
            <person name="Cho S.H."/>
            <person name="Dutcher S."/>
            <person name="Estelle M."/>
            <person name="Fawcett J.A."/>
            <person name="Gundlach H."/>
            <person name="Hanada K."/>
            <person name="Heyl A."/>
            <person name="Hicks K.A."/>
            <person name="Hugh J."/>
            <person name="Lohr M."/>
            <person name="Mayer K."/>
            <person name="Melkozernov A."/>
            <person name="Murata T."/>
            <person name="Nelson D."/>
            <person name="Pils B."/>
            <person name="Prigge M."/>
            <person name="Reiss B."/>
            <person name="Renner T."/>
            <person name="Rombauts S."/>
            <person name="Rushton P."/>
            <person name="Sanderfoot A."/>
            <person name="Schween G."/>
            <person name="Shiu S.-H."/>
            <person name="Stueber K."/>
            <person name="Theodoulou F.L."/>
            <person name="Tu H."/>
            <person name="Van de Peer Y."/>
            <person name="Verrier P.J."/>
            <person name="Waters E."/>
            <person name="Wood A."/>
            <person name="Yang L."/>
            <person name="Cove D."/>
            <person name="Cuming A."/>
            <person name="Hasebe M."/>
            <person name="Lucas S."/>
            <person name="Mishler D.B."/>
            <person name="Reski R."/>
            <person name="Grigoriev I."/>
            <person name="Quatrano R.S."/>
            <person name="Boore J.L."/>
        </authorList>
    </citation>
    <scope>NUCLEOTIDE SEQUENCE [LARGE SCALE GENOMIC DNA]</scope>
    <source>
        <strain evidence="6 7">cv. Gransden 2004</strain>
    </source>
</reference>
<dbReference type="STRING" id="3218.A0A2K1K2J2"/>
<feature type="binding site" evidence="2">
    <location>
        <begin position="108"/>
        <end position="115"/>
    </location>
    <ligand>
        <name>ATP</name>
        <dbReference type="ChEBI" id="CHEBI:30616"/>
    </ligand>
</feature>
<keyword evidence="2" id="KW-0547">Nucleotide-binding</keyword>
<feature type="region of interest" description="Disordered" evidence="3">
    <location>
        <begin position="634"/>
        <end position="657"/>
    </location>
</feature>
<protein>
    <recommendedName>
        <fullName evidence="4">Kinesin motor domain-containing protein</fullName>
    </recommendedName>
</protein>
<organism evidence="5">
    <name type="scientific">Physcomitrium patens</name>
    <name type="common">Spreading-leaved earth moss</name>
    <name type="synonym">Physcomitrella patens</name>
    <dbReference type="NCBI Taxonomy" id="3218"/>
    <lineage>
        <taxon>Eukaryota</taxon>
        <taxon>Viridiplantae</taxon>
        <taxon>Streptophyta</taxon>
        <taxon>Embryophyta</taxon>
        <taxon>Bryophyta</taxon>
        <taxon>Bryophytina</taxon>
        <taxon>Bryopsida</taxon>
        <taxon>Funariidae</taxon>
        <taxon>Funariales</taxon>
        <taxon>Funariaceae</taxon>
        <taxon>Physcomitrium</taxon>
    </lineage>
</organism>
<dbReference type="Gramene" id="Pp3c9_8640V3.1">
    <property type="protein sequence ID" value="Pp3c9_8640V3.1"/>
    <property type="gene ID" value="Pp3c9_8640"/>
</dbReference>
<dbReference type="PANTHER" id="PTHR47968:SF67">
    <property type="entry name" value="KINESIN MOTOR DOMAIN-CONTAINING PROTEIN"/>
    <property type="match status" value="1"/>
</dbReference>
<dbReference type="EMBL" id="ABEU02000009">
    <property type="protein sequence ID" value="PNR47993.1"/>
    <property type="molecule type" value="Genomic_DNA"/>
</dbReference>
<dbReference type="InParanoid" id="A0A2K1K2J2"/>